<name>A0A194RHR1_PAPMA</name>
<evidence type="ECO:0000313" key="1">
    <source>
        <dbReference type="EMBL" id="KPJ17102.1"/>
    </source>
</evidence>
<dbReference type="InParanoid" id="A0A194RHR1"/>
<proteinExistence type="predicted"/>
<dbReference type="EMBL" id="KQ460205">
    <property type="protein sequence ID" value="KPJ17102.1"/>
    <property type="molecule type" value="Genomic_DNA"/>
</dbReference>
<gene>
    <name evidence="1" type="ORF">RR48_13958</name>
</gene>
<protein>
    <submittedName>
        <fullName evidence="1">Uncharacterized protein</fullName>
    </submittedName>
</protein>
<organism evidence="1 2">
    <name type="scientific">Papilio machaon</name>
    <name type="common">Old World swallowtail butterfly</name>
    <dbReference type="NCBI Taxonomy" id="76193"/>
    <lineage>
        <taxon>Eukaryota</taxon>
        <taxon>Metazoa</taxon>
        <taxon>Ecdysozoa</taxon>
        <taxon>Arthropoda</taxon>
        <taxon>Hexapoda</taxon>
        <taxon>Insecta</taxon>
        <taxon>Pterygota</taxon>
        <taxon>Neoptera</taxon>
        <taxon>Endopterygota</taxon>
        <taxon>Lepidoptera</taxon>
        <taxon>Glossata</taxon>
        <taxon>Ditrysia</taxon>
        <taxon>Papilionoidea</taxon>
        <taxon>Papilionidae</taxon>
        <taxon>Papilioninae</taxon>
        <taxon>Papilio</taxon>
    </lineage>
</organism>
<accession>A0A194RHR1</accession>
<dbReference type="AlphaFoldDB" id="A0A194RHR1"/>
<evidence type="ECO:0000313" key="2">
    <source>
        <dbReference type="Proteomes" id="UP000053240"/>
    </source>
</evidence>
<sequence length="103" mass="10955">MATKLTYPGCADEVRGGGPGQVVDAGHQLLRAGLSQARAQARRGCKLLCLTASDSTAAKAISVGRQAIYFRGGLRPRRSQCVEMSVNGYRARASPDCVNNRMT</sequence>
<reference evidence="1 2" key="1">
    <citation type="journal article" date="2015" name="Nat. Commun.">
        <title>Outbred genome sequencing and CRISPR/Cas9 gene editing in butterflies.</title>
        <authorList>
            <person name="Li X."/>
            <person name="Fan D."/>
            <person name="Zhang W."/>
            <person name="Liu G."/>
            <person name="Zhang L."/>
            <person name="Zhao L."/>
            <person name="Fang X."/>
            <person name="Chen L."/>
            <person name="Dong Y."/>
            <person name="Chen Y."/>
            <person name="Ding Y."/>
            <person name="Zhao R."/>
            <person name="Feng M."/>
            <person name="Zhu Y."/>
            <person name="Feng Y."/>
            <person name="Jiang X."/>
            <person name="Zhu D."/>
            <person name="Xiang H."/>
            <person name="Feng X."/>
            <person name="Li S."/>
            <person name="Wang J."/>
            <person name="Zhang G."/>
            <person name="Kronforst M.R."/>
            <person name="Wang W."/>
        </authorList>
    </citation>
    <scope>NUCLEOTIDE SEQUENCE [LARGE SCALE GENOMIC DNA]</scope>
    <source>
        <strain evidence="1">Ya'a_city_454_Pm</strain>
        <tissue evidence="1">Whole body</tissue>
    </source>
</reference>
<keyword evidence="2" id="KW-1185">Reference proteome</keyword>
<dbReference type="Proteomes" id="UP000053240">
    <property type="component" value="Unassembled WGS sequence"/>
</dbReference>